<reference evidence="2" key="1">
    <citation type="submission" date="2016-11" db="UniProtKB">
        <authorList>
            <consortium name="WormBaseParasite"/>
        </authorList>
    </citation>
    <scope>IDENTIFICATION</scope>
    <source>
        <strain evidence="2">KR3021</strain>
    </source>
</reference>
<proteinExistence type="predicted"/>
<name>A0AC35UA68_9BILA</name>
<dbReference type="WBParaSite" id="RSKR_0000891200.1">
    <property type="protein sequence ID" value="RSKR_0000891200.1"/>
    <property type="gene ID" value="RSKR_0000891200"/>
</dbReference>
<protein>
    <submittedName>
        <fullName evidence="2">Flavin-containing monooxygenase</fullName>
    </submittedName>
</protein>
<organism evidence="1 2">
    <name type="scientific">Rhabditophanes sp. KR3021</name>
    <dbReference type="NCBI Taxonomy" id="114890"/>
    <lineage>
        <taxon>Eukaryota</taxon>
        <taxon>Metazoa</taxon>
        <taxon>Ecdysozoa</taxon>
        <taxon>Nematoda</taxon>
        <taxon>Chromadorea</taxon>
        <taxon>Rhabditida</taxon>
        <taxon>Tylenchina</taxon>
        <taxon>Panagrolaimomorpha</taxon>
        <taxon>Strongyloidoidea</taxon>
        <taxon>Alloionematidae</taxon>
        <taxon>Rhabditophanes</taxon>
    </lineage>
</organism>
<evidence type="ECO:0000313" key="1">
    <source>
        <dbReference type="Proteomes" id="UP000095286"/>
    </source>
</evidence>
<accession>A0AC35UA68</accession>
<sequence length="524" mass="59329">MKVCVIGAGASGLPAIKVALENGFEVVCLEMSEDIGGLWRFKSHDCEGEGSVMKNTVINTSKCMTAYSDFPPDENVSNYMHNTELLKYFRSYASHFDLLKHIIFKRKVININRDEKYHHNGRWEISYVNLETGETGTLTVDGVMVCSGHHTDRYWPNEFAGQKDFKGKIMHSHEYKDCQGFEDKVVVVVGIGNSGVDIATDLKTKKVYLSTRSGSWIMNRVADGGEPSDQVYLNRFNYFIKSMVPNCVQNSLLERKLNQRFDHGRFGLKPNHRFLSAHVTINDELSNRLISGTTVIKPNISSFTENGIIFDDGTVVEQVDIVIFATGYSFSFPFLENGNLIKVKENEVDLYKFMYLPSLSPHNSLAIIGLIQPLGSIGCIAELQCRVFCSALAKRTTLPSEEEMIKDMNRMNLKNRQIFVKSRRHSIQVHYVEYCDGLASLIKVKPNISKYLFTSPKLFKTLIFHGLYPYQYRLNGEGAWDGAKDAILGAEDSTFYCTMTRKTNETLKSKPCSKLYVCKMVGFC</sequence>
<dbReference type="Proteomes" id="UP000095286">
    <property type="component" value="Unplaced"/>
</dbReference>
<evidence type="ECO:0000313" key="2">
    <source>
        <dbReference type="WBParaSite" id="RSKR_0000891200.1"/>
    </source>
</evidence>